<keyword evidence="2 3" id="KW-0238">DNA-binding</keyword>
<dbReference type="Proteomes" id="UP000236732">
    <property type="component" value="Unassembled WGS sequence"/>
</dbReference>
<dbReference type="InterPro" id="IPR019734">
    <property type="entry name" value="TPR_rpt"/>
</dbReference>
<dbReference type="InterPro" id="IPR027417">
    <property type="entry name" value="P-loop_NTPase"/>
</dbReference>
<dbReference type="SMART" id="SM01043">
    <property type="entry name" value="BTAD"/>
    <property type="match status" value="1"/>
</dbReference>
<dbReference type="Gene3D" id="1.25.40.10">
    <property type="entry name" value="Tetratricopeptide repeat domain"/>
    <property type="match status" value="3"/>
</dbReference>
<dbReference type="SUPFAM" id="SSF46894">
    <property type="entry name" value="C-terminal effector domain of the bipartite response regulators"/>
    <property type="match status" value="1"/>
</dbReference>
<feature type="region of interest" description="Disordered" evidence="4">
    <location>
        <begin position="1045"/>
        <end position="1064"/>
    </location>
</feature>
<feature type="domain" description="OmpR/PhoB-type" evidence="5">
    <location>
        <begin position="1"/>
        <end position="100"/>
    </location>
</feature>
<dbReference type="InterPro" id="IPR001867">
    <property type="entry name" value="OmpR/PhoB-type_DNA-bd"/>
</dbReference>
<evidence type="ECO:0000313" key="6">
    <source>
        <dbReference type="EMBL" id="SEH00004.1"/>
    </source>
</evidence>
<evidence type="ECO:0000313" key="7">
    <source>
        <dbReference type="Proteomes" id="UP000236732"/>
    </source>
</evidence>
<dbReference type="Pfam" id="PF03704">
    <property type="entry name" value="BTAD"/>
    <property type="match status" value="1"/>
</dbReference>
<dbReference type="GO" id="GO:0043531">
    <property type="term" value="F:ADP binding"/>
    <property type="evidence" value="ECO:0007669"/>
    <property type="project" value="InterPro"/>
</dbReference>
<dbReference type="InterPro" id="IPR005158">
    <property type="entry name" value="BTAD"/>
</dbReference>
<dbReference type="InterPro" id="IPR036388">
    <property type="entry name" value="WH-like_DNA-bd_sf"/>
</dbReference>
<dbReference type="AlphaFoldDB" id="A0A1H6ETI8"/>
<evidence type="ECO:0000256" key="3">
    <source>
        <dbReference type="PROSITE-ProRule" id="PRU01091"/>
    </source>
</evidence>
<dbReference type="Pfam" id="PF13424">
    <property type="entry name" value="TPR_12"/>
    <property type="match status" value="1"/>
</dbReference>
<gene>
    <name evidence="6" type="ORF">SAMN05444920_114280</name>
</gene>
<dbReference type="CDD" id="cd15831">
    <property type="entry name" value="BTAD"/>
    <property type="match status" value="1"/>
</dbReference>
<proteinExistence type="inferred from homology"/>
<dbReference type="GO" id="GO:0000160">
    <property type="term" value="P:phosphorelay signal transduction system"/>
    <property type="evidence" value="ECO:0007669"/>
    <property type="project" value="InterPro"/>
</dbReference>
<dbReference type="GO" id="GO:0003677">
    <property type="term" value="F:DNA binding"/>
    <property type="evidence" value="ECO:0007669"/>
    <property type="project" value="UniProtKB-UniRule"/>
</dbReference>
<evidence type="ECO:0000256" key="2">
    <source>
        <dbReference type="ARBA" id="ARBA00023125"/>
    </source>
</evidence>
<dbReference type="Gene3D" id="1.10.10.10">
    <property type="entry name" value="Winged helix-like DNA-binding domain superfamily/Winged helix DNA-binding domain"/>
    <property type="match status" value="1"/>
</dbReference>
<name>A0A1H6ETI8_9ACTN</name>
<keyword evidence="7" id="KW-1185">Reference proteome</keyword>
<sequence>MLWPVRFGVLGPLEVRTDEGDAVAIPELKVRALLADLLIGEGRSVSPDRLIDDLWGDRLPRNPANTLQHKVSQLRRVLETAEPGGRDLVTYGPAGYRLRPLPGSLDAELFQALVTRAAGLEDPRERAARLGEALALWRGPALADFADAEFAQAAIARLTESRLLAWEQRAEARLELGEHGALAGELAGLVAAYPLRERLRAAHLRALYGAGRQSEALSGYEELRRRLADELGVDPGPGLTALHESMLKQDPALAVRPRTNLPAPVTGLIGREQDVEEVRARLAHSRLVTLTGPGGVGKTRLALEAAAGTARDTFADGVWLVELSAFSTAGPAALAAAILTTLDIRDDAGTSGAPAPPGGSAPARLVHALRGKRMLLVLDNCEHVIEAVADLTHALLRGVPGLRVLATSREPIGVEGETLHAVPPLGERDAVRLFLTRAAAAVPGFTGTDADSDAVATICRRLDGLPLALELAATRVRVLGVRELAAQLGERFRLLTGGRRDAPARQRTLHAVIDWSWSLLGDQERRLLRRLAVHADGCTLEAAAQVSGEQDVLDVMTRLVDRSLVVVERGAAGARFRLLESIAAFSLDRLRDAAETDLVRDRHARYYLDLAERARPHLYGSEQRQWLHLLDLERANLRAALDHTARRGAGDLALRLVNALAWYWFLRGRLSEARHCLDLALTTGEPTPSAARATAMAWRTGIAIRMGAVPDPVPQSDAAMRAFPDDGDPAGRARAQWFLGFAQLGVGEPADSRARVEEALVTFRELGDRWGIAAALSSRARQSLERSDIPAIRRDGERCAELFDELGDCWGTLQAMDSLGPLEEITGDYGQATRYYREGLRVAEELGLWSDVSSALSRLGRIALLTGDHEQADELHERARRLAAEQSNKSMEEFAKIGLGLAARRRGDFEAAAEHLRTGLDWLRQTGWAGGLALLLAESGFIAEQRGDAATALALHLDGLDQAMTAGDPRALALALEGLAGATSLAADHCLADHRLAARLLGAATTLRESAGAPLPPGESADVGRITARTRQALGERVFDEQLRLGLATPPGELTAQARSHSSR</sequence>
<dbReference type="SMART" id="SM00028">
    <property type="entry name" value="TPR"/>
    <property type="match status" value="3"/>
</dbReference>
<dbReference type="SUPFAM" id="SSF48452">
    <property type="entry name" value="TPR-like"/>
    <property type="match status" value="3"/>
</dbReference>
<comment type="similarity">
    <text evidence="1">Belongs to the AfsR/DnrI/RedD regulatory family.</text>
</comment>
<feature type="DNA-binding region" description="OmpR/PhoB-type" evidence="3">
    <location>
        <begin position="1"/>
        <end position="100"/>
    </location>
</feature>
<dbReference type="InterPro" id="IPR002182">
    <property type="entry name" value="NB-ARC"/>
</dbReference>
<dbReference type="PRINTS" id="PR00364">
    <property type="entry name" value="DISEASERSIST"/>
</dbReference>
<dbReference type="SUPFAM" id="SSF52540">
    <property type="entry name" value="P-loop containing nucleoside triphosphate hydrolases"/>
    <property type="match status" value="1"/>
</dbReference>
<protein>
    <submittedName>
        <fullName evidence="6">Predicted ATPase</fullName>
    </submittedName>
</protein>
<dbReference type="InterPro" id="IPR011990">
    <property type="entry name" value="TPR-like_helical_dom_sf"/>
</dbReference>
<dbReference type="InterPro" id="IPR016032">
    <property type="entry name" value="Sig_transdc_resp-reg_C-effctor"/>
</dbReference>
<evidence type="ECO:0000259" key="5">
    <source>
        <dbReference type="PROSITE" id="PS51755"/>
    </source>
</evidence>
<evidence type="ECO:0000256" key="1">
    <source>
        <dbReference type="ARBA" id="ARBA00005820"/>
    </source>
</evidence>
<dbReference type="GO" id="GO:0006355">
    <property type="term" value="P:regulation of DNA-templated transcription"/>
    <property type="evidence" value="ECO:0007669"/>
    <property type="project" value="InterPro"/>
</dbReference>
<dbReference type="EMBL" id="FNVT01000014">
    <property type="protein sequence ID" value="SEH00004.1"/>
    <property type="molecule type" value="Genomic_DNA"/>
</dbReference>
<dbReference type="PROSITE" id="PS51755">
    <property type="entry name" value="OMPR_PHOB"/>
    <property type="match status" value="1"/>
</dbReference>
<reference evidence="6 7" key="1">
    <citation type="submission" date="2016-10" db="EMBL/GenBank/DDBJ databases">
        <authorList>
            <person name="de Groot N.N."/>
        </authorList>
    </citation>
    <scope>NUCLEOTIDE SEQUENCE [LARGE SCALE GENOMIC DNA]</scope>
    <source>
        <strain evidence="6 7">CGMCC 4.7037</strain>
    </source>
</reference>
<dbReference type="Pfam" id="PF00931">
    <property type="entry name" value="NB-ARC"/>
    <property type="match status" value="1"/>
</dbReference>
<evidence type="ECO:0000256" key="4">
    <source>
        <dbReference type="SAM" id="MobiDB-lite"/>
    </source>
</evidence>
<dbReference type="Gene3D" id="3.40.50.300">
    <property type="entry name" value="P-loop containing nucleotide triphosphate hydrolases"/>
    <property type="match status" value="1"/>
</dbReference>
<dbReference type="SMART" id="SM00862">
    <property type="entry name" value="Trans_reg_C"/>
    <property type="match status" value="1"/>
</dbReference>
<dbReference type="PANTHER" id="PTHR47691">
    <property type="entry name" value="REGULATOR-RELATED"/>
    <property type="match status" value="1"/>
</dbReference>
<organism evidence="6 7">
    <name type="scientific">Nonomuraea solani</name>
    <dbReference type="NCBI Taxonomy" id="1144553"/>
    <lineage>
        <taxon>Bacteria</taxon>
        <taxon>Bacillati</taxon>
        <taxon>Actinomycetota</taxon>
        <taxon>Actinomycetes</taxon>
        <taxon>Streptosporangiales</taxon>
        <taxon>Streptosporangiaceae</taxon>
        <taxon>Nonomuraea</taxon>
    </lineage>
</organism>
<accession>A0A1H6ETI8</accession>
<dbReference type="Pfam" id="PF00486">
    <property type="entry name" value="Trans_reg_C"/>
    <property type="match status" value="1"/>
</dbReference>
<dbReference type="PANTHER" id="PTHR47691:SF3">
    <property type="entry name" value="HTH-TYPE TRANSCRIPTIONAL REGULATOR RV0890C-RELATED"/>
    <property type="match status" value="1"/>
</dbReference>